<organism evidence="2 3">
    <name type="scientific">Aphis craccivora</name>
    <name type="common">Cowpea aphid</name>
    <dbReference type="NCBI Taxonomy" id="307492"/>
    <lineage>
        <taxon>Eukaryota</taxon>
        <taxon>Metazoa</taxon>
        <taxon>Ecdysozoa</taxon>
        <taxon>Arthropoda</taxon>
        <taxon>Hexapoda</taxon>
        <taxon>Insecta</taxon>
        <taxon>Pterygota</taxon>
        <taxon>Neoptera</taxon>
        <taxon>Paraneoptera</taxon>
        <taxon>Hemiptera</taxon>
        <taxon>Sternorrhyncha</taxon>
        <taxon>Aphidomorpha</taxon>
        <taxon>Aphidoidea</taxon>
        <taxon>Aphididae</taxon>
        <taxon>Aphidini</taxon>
        <taxon>Aphis</taxon>
        <taxon>Aphis</taxon>
    </lineage>
</organism>
<gene>
    <name evidence="2" type="ORF">FWK35_00026127</name>
</gene>
<feature type="non-terminal residue" evidence="2">
    <location>
        <position position="652"/>
    </location>
</feature>
<dbReference type="InterPro" id="IPR021109">
    <property type="entry name" value="Peptidase_aspartic_dom_sf"/>
</dbReference>
<dbReference type="InterPro" id="IPR005312">
    <property type="entry name" value="DUF1759"/>
</dbReference>
<dbReference type="AlphaFoldDB" id="A0A6G0Y379"/>
<evidence type="ECO:0000313" key="3">
    <source>
        <dbReference type="Proteomes" id="UP000478052"/>
    </source>
</evidence>
<proteinExistence type="predicted"/>
<sequence length="652" mass="73085">MASKAVKKKLKTIASELAALLSFSSQFDVSTGNINEVRVRIECLLDISERFELLQTELENLEGHVPDDQRITKRLAHKELLFNVKASLMSVLDAKQENSSSAPSVSEVTRLDGESSMRLPLIDAPKFNGDWHTWTSFIDSFNAMFHTNKKLAPVQWLHYLKSCLEGQARKVIRSIPTIGENYLQAYNTLINRYENKGAIIQSHIRSLFDTPRVHTAALTQPVESWDAWLVTLICSHMDSATVGEIAAYEAGELNSHKVAYNPVPANLIPSSFNKHKLSKFNDKKILFSKYNESKPKSSSCTQCEKRHNTMLHLNYEPQEADEQHNDDNQSAQRSSSASPNVVGYGMVNRTVHCKPTIQVVLATAVVYVNDAAGNVRRCRAVLDSGSQLCFITNKLARRLGLQIVNNSVPITVQSRFGQTQFQVQLHVLPNIADDLPTQRVDTNQLNIPQEIHSSLADPEYSKPGSVDMLLGAEIFFDILRQAKHIVSENAAFQDNTVTRQVTGWVLLGKVFTQPSVVSLLFTSTVSRRLCEEEEAVEQHFTQTTCRNERGQFVVRLPLKEHPSCIGNTSIIAKKRFLNLEEKLIKDTETQSNGYYIPHHAVLKSTSTTTKLRVVFDASTIGSTGKSLNDLLMKGPVVQPTLYSTLLRFRVHQ</sequence>
<evidence type="ECO:0000313" key="2">
    <source>
        <dbReference type="EMBL" id="KAF0748545.1"/>
    </source>
</evidence>
<dbReference type="Proteomes" id="UP000478052">
    <property type="component" value="Unassembled WGS sequence"/>
</dbReference>
<dbReference type="OrthoDB" id="5920040at2759"/>
<reference evidence="2 3" key="1">
    <citation type="submission" date="2019-08" db="EMBL/GenBank/DDBJ databases">
        <title>Whole genome of Aphis craccivora.</title>
        <authorList>
            <person name="Voronova N.V."/>
            <person name="Shulinski R.S."/>
            <person name="Bandarenka Y.V."/>
            <person name="Zhorov D.G."/>
            <person name="Warner D."/>
        </authorList>
    </citation>
    <scope>NUCLEOTIDE SEQUENCE [LARGE SCALE GENOMIC DNA]</scope>
    <source>
        <strain evidence="2">180601</strain>
        <tissue evidence="2">Whole Body</tissue>
    </source>
</reference>
<comment type="caution">
    <text evidence="2">The sequence shown here is derived from an EMBL/GenBank/DDBJ whole genome shotgun (WGS) entry which is preliminary data.</text>
</comment>
<name>A0A6G0Y379_APHCR</name>
<dbReference type="Gene3D" id="2.40.70.10">
    <property type="entry name" value="Acid Proteases"/>
    <property type="match status" value="1"/>
</dbReference>
<dbReference type="PANTHER" id="PTHR47331">
    <property type="entry name" value="PHD-TYPE DOMAIN-CONTAINING PROTEIN"/>
    <property type="match status" value="1"/>
</dbReference>
<dbReference type="Pfam" id="PF03564">
    <property type="entry name" value="DUF1759"/>
    <property type="match status" value="1"/>
</dbReference>
<dbReference type="PANTHER" id="PTHR47331:SF5">
    <property type="entry name" value="RIBONUCLEASE H"/>
    <property type="match status" value="1"/>
</dbReference>
<feature type="compositionally biased region" description="Polar residues" evidence="1">
    <location>
        <begin position="328"/>
        <end position="339"/>
    </location>
</feature>
<feature type="region of interest" description="Disordered" evidence="1">
    <location>
        <begin position="319"/>
        <end position="340"/>
    </location>
</feature>
<protein>
    <submittedName>
        <fullName evidence="2">Integrase catalytic domain-containing protein</fullName>
    </submittedName>
</protein>
<dbReference type="EMBL" id="VUJU01006435">
    <property type="protein sequence ID" value="KAF0748545.1"/>
    <property type="molecule type" value="Genomic_DNA"/>
</dbReference>
<accession>A0A6G0Y379</accession>
<keyword evidence="3" id="KW-1185">Reference proteome</keyword>
<evidence type="ECO:0000256" key="1">
    <source>
        <dbReference type="SAM" id="MobiDB-lite"/>
    </source>
</evidence>
<dbReference type="CDD" id="cd00303">
    <property type="entry name" value="retropepsin_like"/>
    <property type="match status" value="1"/>
</dbReference>